<keyword evidence="6" id="KW-1185">Reference proteome</keyword>
<accession>D1B9B1</accession>
<evidence type="ECO:0000313" key="6">
    <source>
        <dbReference type="Proteomes" id="UP000002030"/>
    </source>
</evidence>
<dbReference type="InterPro" id="IPR001623">
    <property type="entry name" value="DnaJ_domain"/>
</dbReference>
<feature type="domain" description="J" evidence="4">
    <location>
        <begin position="7"/>
        <end position="70"/>
    </location>
</feature>
<protein>
    <submittedName>
        <fullName evidence="5">Heat shock protein DnaJ domain protein</fullName>
    </submittedName>
</protein>
<dbReference type="PANTHER" id="PTHR43096">
    <property type="entry name" value="DNAJ HOMOLOG 1, MITOCHONDRIAL-RELATED"/>
    <property type="match status" value="1"/>
</dbReference>
<evidence type="ECO:0000256" key="3">
    <source>
        <dbReference type="SAM" id="MobiDB-lite"/>
    </source>
</evidence>
<keyword evidence="1" id="KW-0143">Chaperone</keyword>
<dbReference type="CDD" id="cd06257">
    <property type="entry name" value="DnaJ"/>
    <property type="match status" value="1"/>
</dbReference>
<evidence type="ECO:0000256" key="1">
    <source>
        <dbReference type="ARBA" id="ARBA00023186"/>
    </source>
</evidence>
<dbReference type="eggNOG" id="COG0484">
    <property type="taxonomic scope" value="Bacteria"/>
</dbReference>
<dbReference type="OrthoDB" id="9779889at2"/>
<evidence type="ECO:0000256" key="2">
    <source>
        <dbReference type="SAM" id="Coils"/>
    </source>
</evidence>
<feature type="region of interest" description="Disordered" evidence="3">
    <location>
        <begin position="72"/>
        <end position="102"/>
    </location>
</feature>
<evidence type="ECO:0000313" key="5">
    <source>
        <dbReference type="EMBL" id="ACZ18864.1"/>
    </source>
</evidence>
<dbReference type="EnsemblBacteria" id="ACZ18864">
    <property type="protein sequence ID" value="ACZ18864"/>
    <property type="gene ID" value="Taci_0628"/>
</dbReference>
<organism evidence="5 6">
    <name type="scientific">Thermanaerovibrio acidaminovorans (strain ATCC 49978 / DSM 6589 / Su883)</name>
    <name type="common">Selenomonas acidaminovorans</name>
    <dbReference type="NCBI Taxonomy" id="525903"/>
    <lineage>
        <taxon>Bacteria</taxon>
        <taxon>Thermotogati</taxon>
        <taxon>Synergistota</taxon>
        <taxon>Synergistia</taxon>
        <taxon>Synergistales</taxon>
        <taxon>Synergistaceae</taxon>
        <taxon>Thermanaerovibrio</taxon>
    </lineage>
</organism>
<dbReference type="SMR" id="D1B9B1"/>
<dbReference type="SMART" id="SM00271">
    <property type="entry name" value="DnaJ"/>
    <property type="match status" value="1"/>
</dbReference>
<dbReference type="PROSITE" id="PS50076">
    <property type="entry name" value="DNAJ_2"/>
    <property type="match status" value="1"/>
</dbReference>
<dbReference type="GO" id="GO:0051082">
    <property type="term" value="F:unfolded protein binding"/>
    <property type="evidence" value="ECO:0007669"/>
    <property type="project" value="TreeGrafter"/>
</dbReference>
<dbReference type="STRING" id="525903.Taci_0628"/>
<proteinExistence type="predicted"/>
<dbReference type="SUPFAM" id="SSF46565">
    <property type="entry name" value="Chaperone J-domain"/>
    <property type="match status" value="1"/>
</dbReference>
<dbReference type="Proteomes" id="UP000002030">
    <property type="component" value="Chromosome"/>
</dbReference>
<dbReference type="Gene3D" id="1.10.287.110">
    <property type="entry name" value="DnaJ domain"/>
    <property type="match status" value="1"/>
</dbReference>
<feature type="coiled-coil region" evidence="2">
    <location>
        <begin position="129"/>
        <end position="156"/>
    </location>
</feature>
<keyword evidence="2" id="KW-0175">Coiled coil</keyword>
<dbReference type="GO" id="GO:0005737">
    <property type="term" value="C:cytoplasm"/>
    <property type="evidence" value="ECO:0007669"/>
    <property type="project" value="TreeGrafter"/>
</dbReference>
<name>D1B9B1_THEAS</name>
<dbReference type="InterPro" id="IPR036869">
    <property type="entry name" value="J_dom_sf"/>
</dbReference>
<dbReference type="Pfam" id="PF00226">
    <property type="entry name" value="DnaJ"/>
    <property type="match status" value="1"/>
</dbReference>
<sequence length="363" mass="40166">MAVSLDMDLKTLGLSPGASWEDVKSAFRRLARTYHPDVAGPEHSVRFAEINRAYMSIREAVQRGTYGAYGSATSAGASSPFSGGTGTYYEGRTQRRARSRRPSRGIRIGGLGWLSSLGSAIARGASAIFNQEERRRRESERRAQELERIIGEAMDLAGNRLDGILRRSRPAYDGSSSPHLETRLFSRHPGVVVLAMEELRRLEDRALAERLMGSLLSRGVPDGEVLKKALGMFRPACSEVARAICRWGASYGREEAVSVIRWLKYGGARDRALFKPFCSSQDPVVLVTLLDAWPMGCGLPDVSDMSRFLKFEDEHLLGAALRLIKREGPQGWMMPRLERLASSHGSAAVRVWASAIVRTRPME</sequence>
<dbReference type="HOGENOM" id="CLU_764906_0_0_0"/>
<dbReference type="EMBL" id="CP001818">
    <property type="protein sequence ID" value="ACZ18864.1"/>
    <property type="molecule type" value="Genomic_DNA"/>
</dbReference>
<dbReference type="AlphaFoldDB" id="D1B9B1"/>
<evidence type="ECO:0000259" key="4">
    <source>
        <dbReference type="PROSITE" id="PS50076"/>
    </source>
</evidence>
<dbReference type="KEGG" id="tai:Taci_0628"/>
<dbReference type="PANTHER" id="PTHR43096:SF52">
    <property type="entry name" value="DNAJ HOMOLOG 1, MITOCHONDRIAL-RELATED"/>
    <property type="match status" value="1"/>
</dbReference>
<feature type="compositionally biased region" description="Low complexity" evidence="3">
    <location>
        <begin position="72"/>
        <end position="82"/>
    </location>
</feature>
<dbReference type="PRINTS" id="PR00625">
    <property type="entry name" value="JDOMAIN"/>
</dbReference>
<reference evidence="5 6" key="1">
    <citation type="journal article" date="2009" name="Stand. Genomic Sci.">
        <title>Complete genome sequence of Thermanaerovibrio acidaminovorans type strain (Su883).</title>
        <authorList>
            <person name="Chovatia M."/>
            <person name="Sikorski J."/>
            <person name="Schroder M."/>
            <person name="Lapidus A."/>
            <person name="Nolan M."/>
            <person name="Tice H."/>
            <person name="Glavina Del Rio T."/>
            <person name="Copeland A."/>
            <person name="Cheng J.F."/>
            <person name="Lucas S."/>
            <person name="Chen F."/>
            <person name="Bruce D."/>
            <person name="Goodwin L."/>
            <person name="Pitluck S."/>
            <person name="Ivanova N."/>
            <person name="Mavromatis K."/>
            <person name="Ovchinnikova G."/>
            <person name="Pati A."/>
            <person name="Chen A."/>
            <person name="Palaniappan K."/>
            <person name="Land M."/>
            <person name="Hauser L."/>
            <person name="Chang Y.J."/>
            <person name="Jeffries C.D."/>
            <person name="Chain P."/>
            <person name="Saunders E."/>
            <person name="Detter J.C."/>
            <person name="Brettin T."/>
            <person name="Rohde M."/>
            <person name="Goker M."/>
            <person name="Spring S."/>
            <person name="Bristow J."/>
            <person name="Markowitz V."/>
            <person name="Hugenholtz P."/>
            <person name="Kyrpides N.C."/>
            <person name="Klenk H.P."/>
            <person name="Eisen J.A."/>
        </authorList>
    </citation>
    <scope>NUCLEOTIDE SEQUENCE [LARGE SCALE GENOMIC DNA]</scope>
    <source>
        <strain evidence="6">ATCC 49978 / DSM 6589 / Su883</strain>
    </source>
</reference>
<gene>
    <name evidence="5" type="ordered locus">Taci_0628</name>
</gene>
<keyword evidence="5" id="KW-0346">Stress response</keyword>
<dbReference type="GO" id="GO:0042026">
    <property type="term" value="P:protein refolding"/>
    <property type="evidence" value="ECO:0007669"/>
    <property type="project" value="TreeGrafter"/>
</dbReference>